<dbReference type="InterPro" id="IPR035437">
    <property type="entry name" value="SNase_OB-fold_sf"/>
</dbReference>
<gene>
    <name evidence="5" type="ORF">CKO28_04825</name>
</gene>
<keyword evidence="6" id="KW-1185">Reference proteome</keyword>
<dbReference type="Pfam" id="PF00565">
    <property type="entry name" value="SNase"/>
    <property type="match status" value="1"/>
</dbReference>
<dbReference type="InterPro" id="IPR016071">
    <property type="entry name" value="Staphylococal_nuclease_OB-fold"/>
</dbReference>
<accession>A0ABS1DB58</accession>
<name>A0ABS1DB58_9PROT</name>
<sequence length="291" mass="32021">MSAPRRITPQNVGDLKRILSDPDTPALGLPVAAFAASGAVSRELADLDKKALRRLYEGTRDLRRRLEGDKDYDTLRGLRLADRLELGRRAVAMAAICSGVIDARTAAEDARPLVSDQAKALDPAYRHDPGGHIQEQRPQQHAEFLSGLRIGFFGRLLGRARSAGALAVIDGDSVRIDGSINARLHGLDAPEAKDPGGRRATQHLKTLTEGKALTYKPRDTDPYGRTVITLYADGVDVNRQMVADGYARAYSRYSRKYVLTQMKAAVQRRGLWAKGWLKSPEKSRRAAEAQR</sequence>
<keyword evidence="2" id="KW-0255">Endonuclease</keyword>
<evidence type="ECO:0000313" key="6">
    <source>
        <dbReference type="Proteomes" id="UP001296873"/>
    </source>
</evidence>
<dbReference type="Proteomes" id="UP001296873">
    <property type="component" value="Unassembled WGS sequence"/>
</dbReference>
<dbReference type="PROSITE" id="PS50830">
    <property type="entry name" value="TNASE_3"/>
    <property type="match status" value="1"/>
</dbReference>
<comment type="caution">
    <text evidence="5">The sequence shown here is derived from an EMBL/GenBank/DDBJ whole genome shotgun (WGS) entry which is preliminary data.</text>
</comment>
<dbReference type="SUPFAM" id="SSF50199">
    <property type="entry name" value="Staphylococcal nuclease"/>
    <property type="match status" value="1"/>
</dbReference>
<keyword evidence="3" id="KW-0378">Hydrolase</keyword>
<dbReference type="Gene3D" id="2.40.50.90">
    <property type="match status" value="1"/>
</dbReference>
<dbReference type="PANTHER" id="PTHR12302">
    <property type="entry name" value="EBNA2 BINDING PROTEIN P100"/>
    <property type="match status" value="1"/>
</dbReference>
<evidence type="ECO:0000259" key="4">
    <source>
        <dbReference type="PROSITE" id="PS50830"/>
    </source>
</evidence>
<proteinExistence type="predicted"/>
<dbReference type="EMBL" id="NRRL01000006">
    <property type="protein sequence ID" value="MBK1667352.1"/>
    <property type="molecule type" value="Genomic_DNA"/>
</dbReference>
<dbReference type="PANTHER" id="PTHR12302:SF3">
    <property type="entry name" value="SERINE_THREONINE-PROTEIN KINASE 31"/>
    <property type="match status" value="1"/>
</dbReference>
<dbReference type="RefSeq" id="WP_200339423.1">
    <property type="nucleotide sequence ID" value="NZ_NRRL01000006.1"/>
</dbReference>
<feature type="domain" description="TNase-like" evidence="4">
    <location>
        <begin position="159"/>
        <end position="274"/>
    </location>
</feature>
<keyword evidence="1" id="KW-0540">Nuclease</keyword>
<evidence type="ECO:0000256" key="2">
    <source>
        <dbReference type="ARBA" id="ARBA00022759"/>
    </source>
</evidence>
<evidence type="ECO:0000256" key="3">
    <source>
        <dbReference type="ARBA" id="ARBA00022801"/>
    </source>
</evidence>
<dbReference type="SMART" id="SM00318">
    <property type="entry name" value="SNc"/>
    <property type="match status" value="1"/>
</dbReference>
<protein>
    <recommendedName>
        <fullName evidence="4">TNase-like domain-containing protein</fullName>
    </recommendedName>
</protein>
<evidence type="ECO:0000256" key="1">
    <source>
        <dbReference type="ARBA" id="ARBA00022722"/>
    </source>
</evidence>
<organism evidence="5 6">
    <name type="scientific">Rhodovibrio sodomensis</name>
    <dbReference type="NCBI Taxonomy" id="1088"/>
    <lineage>
        <taxon>Bacteria</taxon>
        <taxon>Pseudomonadati</taxon>
        <taxon>Pseudomonadota</taxon>
        <taxon>Alphaproteobacteria</taxon>
        <taxon>Rhodospirillales</taxon>
        <taxon>Rhodovibrionaceae</taxon>
        <taxon>Rhodovibrio</taxon>
    </lineage>
</organism>
<evidence type="ECO:0000313" key="5">
    <source>
        <dbReference type="EMBL" id="MBK1667352.1"/>
    </source>
</evidence>
<reference evidence="5 6" key="1">
    <citation type="journal article" date="2020" name="Microorganisms">
        <title>Osmotic Adaptation and Compatible Solute Biosynthesis of Phototrophic Bacteria as Revealed from Genome Analyses.</title>
        <authorList>
            <person name="Imhoff J.F."/>
            <person name="Rahn T."/>
            <person name="Kunzel S."/>
            <person name="Keller A."/>
            <person name="Neulinger S.C."/>
        </authorList>
    </citation>
    <scope>NUCLEOTIDE SEQUENCE [LARGE SCALE GENOMIC DNA]</scope>
    <source>
        <strain evidence="5 6">DSM 9895</strain>
    </source>
</reference>